<dbReference type="SMART" id="SM00325">
    <property type="entry name" value="RhoGEF"/>
    <property type="match status" value="1"/>
</dbReference>
<feature type="region of interest" description="Disordered" evidence="3">
    <location>
        <begin position="1124"/>
        <end position="1475"/>
    </location>
</feature>
<feature type="compositionally biased region" description="Acidic residues" evidence="3">
    <location>
        <begin position="1219"/>
        <end position="1233"/>
    </location>
</feature>
<feature type="compositionally biased region" description="Low complexity" evidence="3">
    <location>
        <begin position="933"/>
        <end position="945"/>
    </location>
</feature>
<accession>A0AAV2QHL2</accession>
<feature type="compositionally biased region" description="Basic and acidic residues" evidence="3">
    <location>
        <begin position="1234"/>
        <end position="1257"/>
    </location>
</feature>
<dbReference type="CDD" id="cd01221">
    <property type="entry name" value="PH_ephexin"/>
    <property type="match status" value="1"/>
</dbReference>
<feature type="compositionally biased region" description="Polar residues" evidence="3">
    <location>
        <begin position="554"/>
        <end position="563"/>
    </location>
</feature>
<feature type="region of interest" description="Disordered" evidence="3">
    <location>
        <begin position="1610"/>
        <end position="1630"/>
    </location>
</feature>
<feature type="region of interest" description="Disordered" evidence="3">
    <location>
        <begin position="776"/>
        <end position="837"/>
    </location>
</feature>
<protein>
    <submittedName>
        <fullName evidence="6">Uncharacterized protein</fullName>
    </submittedName>
</protein>
<feature type="compositionally biased region" description="Basic and acidic residues" evidence="3">
    <location>
        <begin position="99"/>
        <end position="141"/>
    </location>
</feature>
<keyword evidence="7" id="KW-1185">Reference proteome</keyword>
<feature type="region of interest" description="Disordered" evidence="3">
    <location>
        <begin position="1749"/>
        <end position="1782"/>
    </location>
</feature>
<feature type="compositionally biased region" description="Polar residues" evidence="3">
    <location>
        <begin position="2153"/>
        <end position="2167"/>
    </location>
</feature>
<dbReference type="PROSITE" id="PS50002">
    <property type="entry name" value="SH3"/>
    <property type="match status" value="1"/>
</dbReference>
<feature type="domain" description="SH3" evidence="4">
    <location>
        <begin position="2812"/>
        <end position="2873"/>
    </location>
</feature>
<feature type="region of interest" description="Disordered" evidence="3">
    <location>
        <begin position="750"/>
        <end position="769"/>
    </location>
</feature>
<comment type="caution">
    <text evidence="6">The sequence shown here is derived from an EMBL/GenBank/DDBJ whole genome shotgun (WGS) entry which is preliminary data.</text>
</comment>
<dbReference type="InterPro" id="IPR000219">
    <property type="entry name" value="DH_dom"/>
</dbReference>
<feature type="region of interest" description="Disordered" evidence="3">
    <location>
        <begin position="1925"/>
        <end position="1984"/>
    </location>
</feature>
<feature type="compositionally biased region" description="Acidic residues" evidence="3">
    <location>
        <begin position="1337"/>
        <end position="1346"/>
    </location>
</feature>
<dbReference type="PANTHER" id="PTHR12845">
    <property type="entry name" value="GUANINE NUCLEOTIDE EXCHANGE FACTOR"/>
    <property type="match status" value="1"/>
</dbReference>
<evidence type="ECO:0000313" key="6">
    <source>
        <dbReference type="EMBL" id="CAL4085517.1"/>
    </source>
</evidence>
<feature type="compositionally biased region" description="Polar residues" evidence="3">
    <location>
        <begin position="1392"/>
        <end position="1402"/>
    </location>
</feature>
<evidence type="ECO:0000256" key="1">
    <source>
        <dbReference type="ARBA" id="ARBA00022443"/>
    </source>
</evidence>
<feature type="region of interest" description="Disordered" evidence="3">
    <location>
        <begin position="991"/>
        <end position="1027"/>
    </location>
</feature>
<feature type="compositionally biased region" description="Basic residues" evidence="3">
    <location>
        <begin position="161"/>
        <end position="170"/>
    </location>
</feature>
<feature type="compositionally biased region" description="Basic and acidic residues" evidence="3">
    <location>
        <begin position="223"/>
        <end position="257"/>
    </location>
</feature>
<feature type="compositionally biased region" description="Acidic residues" evidence="3">
    <location>
        <begin position="1931"/>
        <end position="1940"/>
    </location>
</feature>
<feature type="compositionally biased region" description="Polar residues" evidence="3">
    <location>
        <begin position="1361"/>
        <end position="1383"/>
    </location>
</feature>
<dbReference type="InterPro" id="IPR001849">
    <property type="entry name" value="PH_domain"/>
</dbReference>
<dbReference type="InterPro" id="IPR001452">
    <property type="entry name" value="SH3_domain"/>
</dbReference>
<feature type="compositionally biased region" description="Low complexity" evidence="3">
    <location>
        <begin position="1755"/>
        <end position="1782"/>
    </location>
</feature>
<feature type="compositionally biased region" description="Basic and acidic residues" evidence="3">
    <location>
        <begin position="1290"/>
        <end position="1307"/>
    </location>
</feature>
<dbReference type="SUPFAM" id="SSF50044">
    <property type="entry name" value="SH3-domain"/>
    <property type="match status" value="1"/>
</dbReference>
<feature type="compositionally biased region" description="Polar residues" evidence="3">
    <location>
        <begin position="2131"/>
        <end position="2141"/>
    </location>
</feature>
<feature type="region of interest" description="Disordered" evidence="3">
    <location>
        <begin position="429"/>
        <end position="482"/>
    </location>
</feature>
<feature type="compositionally biased region" description="Basic and acidic residues" evidence="3">
    <location>
        <begin position="791"/>
        <end position="800"/>
    </location>
</feature>
<name>A0AAV2QHL2_MEGNR</name>
<keyword evidence="1 2" id="KW-0728">SH3 domain</keyword>
<feature type="compositionally biased region" description="Polar residues" evidence="3">
    <location>
        <begin position="946"/>
        <end position="956"/>
    </location>
</feature>
<feature type="compositionally biased region" description="Basic and acidic residues" evidence="3">
    <location>
        <begin position="1208"/>
        <end position="1218"/>
    </location>
</feature>
<feature type="compositionally biased region" description="Basic and acidic residues" evidence="3">
    <location>
        <begin position="1172"/>
        <end position="1200"/>
    </location>
</feature>
<feature type="compositionally biased region" description="Low complexity" evidence="3">
    <location>
        <begin position="2108"/>
        <end position="2130"/>
    </location>
</feature>
<feature type="compositionally biased region" description="Polar residues" evidence="3">
    <location>
        <begin position="1458"/>
        <end position="1471"/>
    </location>
</feature>
<feature type="region of interest" description="Disordered" evidence="3">
    <location>
        <begin position="73"/>
        <end position="257"/>
    </location>
</feature>
<sequence length="2930" mass="328990">MLVAAHQGLPDGSEGEAQHGCRRIKSTATVEALRALHHHYIQHQLQLQQQYTNPKESFKPLVSCWDAAMPAANRNKNPKVSKVSKNSGEAKRSKSPNSEQKDQKSIDIKDRNQAEYQESKVTNDKGDKQDSQDKDEKHNEGSEAAENTQAENIEDEVIKYTKSKGTKRRSILPFYSKFKASKNAEKDKNKKEKGEDCKKSTSPSREKGNEISKNDSQTNINISEEKDSHLTKRSQGHDGVTKEKDFQQSKDSCDLVKEDKVKNEIENMQIEENKDGVKNDSNIKKEIGLDFKTYTQTHSSRPSKYESPLKKTQNYQRSFLHNRFGNNSSDTLPSRLGGLQGFSAGDDSPVLSLSALRSRTLEHNNTNINPHSKKNSIDAVRARFQNHVNNLTYEGLEFSCGEPTTSSSCSDIYASRGFTSTFSRIPSHNTEKVKYTKKDHSQESKTTARRKYMYRPMKEEEFGSDSDTEKQDSKSSTITTKIDSNSRHVDSITIISNKNLKASLNISIVKSPETTRRNYTETSPRHPGSFRFTRANLRGSVRSSQKKKKDTSAKSHSTAQYSGTSLLPIPTAAVTTTEGRIIPEYAKVNKRKNSKPDILEDYLETTESNLPSETQKEKAPVLKRIEAAEAIRKGRKDNDVSLKVNPVKKSESFKSGSRLARKSSLNAASRPRFVKDGLENESFVKNQAVKLRRKDSKNGGNRKAEYRLSVTVKPSTVANLTDKFNTIISQNQPGNAKSEMPLGCVSVQKTKVPRSPKGSIRTKLKTRRQNVESIIKGITEQSNTQASAEKSNSHGKRENNSKLQVSSLNNTRESLASRRNLSPKILPDTSTVHTSKKSIGKQYLNSISSKNVSAVKRKQSLGKWDNKTDEEKVCEKINSALSSAKFKGETDDSEEDVIDKTNDKDSKEETNAQDISSISVKNDDRNLNSDTCAATSEASISSVSSCNEVPGTSNRLTPKIEDTNEKKLRSSFKNNFTKSADHLDLIEEDDQVLPLPERHAKSDSMDSGISTGEDRLSGAGSPHLPGDSLGSLASSCFHSMPEDSSLDTVVSTDTTISADSGITLKATDSNNITSNVNEMKDDHSVITVENKDEESIFDVDTSEHQERGIDVEGLEERCIEGDLRSLSSSTMDDTHSEVSSICSEAKSKQSSRGHDSRIYSAVKSAVKNTVKKTKERDAERKESEKDRRHRSPSADKDKWYRRGRSRGRSRDREKKKDRDDDEKYGEDCKDEEDADKRSEASSKDIKEQEGRSYEKWTFKKLREKSQERKRAKKLLKEENTNEEDKQEEEDSKKEDSNKYKEDKDDTLYGKWALRSRSRSRDPRDKKKNKVKNHEEKTEEEINTEDVMETHLSESIGKPTELENSQKSMPKSPSTEGNVFTFDTESIYDQPLTLLNESPSQYKTFPPPPKTPIPSPPHSASSLPPPPKTPIPAVPTENSYDKKLSDNNCIDDMSKQDQEISIDTDSSSTENIYENLYSPNLEKLQRNREKLEGRGIKPNCSFLWSADVQSGKENGNESENENVLPFTKLIGIKAFSKNDTYGKISPSSKCSSNKSDEGNYAELQQGRADDTITLSYDDIGAVSAISYDDIAAPSSCGYDDIRAPSTIGYDTIRPPSEGYDPINPPKSDSSGNYDDCGNYDDNGVVTAQFAVVREDQMDSISYVYDEISMYNASQSSHSYEPVYPPGETSGAPSANITSIAELSETDTPTLNERAARTHHYMTHLDEGESSSGDESEDGVHEVFSYKLTRLGGPLETLPSSQSTSTPSTPGSRSQTRTSGGLLVPPLSLVGGGIDGEFLSPTLTPTEVKSETSDEWVDFSDTETDTSTGPPLTITTQIPLVRMRQRSKRWGRPRNWRRSWSQGVRDVAAHTHGGAQSSRPQSRCHAVDHEVYQWQDGGESESEEGPGGHYEAIYEVISPSEDDLHQLYNHYDDDFDSDESDEAYSRLRPQQPDEYSESSRDPQDSFGSDFCSPEKHDLSEDSLSGQQQQYGITKFANFGMRKLQRNWSLTKKEVRTGLNRIKKKSTFSTSDMRSTENLAAIDASLTSAEKRKWSFKSHFRKKPSLSMPAVHTVVQSSKKEAATFYLTLTIETDNQDASELSDNNSQRTVRSNSESQLSSASTAALRRSTTPSISSVNTQNSCDTPPPPMPRPASTMYTRKTSAGSSTYGPTRPKTAPPAPPPKDRENENKENEEVEVSKENIASRLNTLLSSGPMAPSGRRVLRTSECSSSDSSPVPVLMQPDDGYTGLRPVPVKYATIDIRNSAGPMRHGTTGDDSSEDEIALSSEITNSVHLNIPNARNSVASHCSSEGYIRASDIASAPPPLPLRQKPAVPAKPPMLLHMPSSLLDSDNRDYLEFNYDLNEEEPLYVSSHFQDEPLYQFYTATVLERATQNQGDCSSEDDYEVINDGAHSPISRLQSRPSAMELVTPADGRRTLWCELPEVVESGVLNQMSSQQKKVQEAMFEVLTSEASYLKSLNVLVNHFLQCPEFSAEEGEDAVLTRRERHILFSDIIPVKRCSELFLADLEKRWQESIKISTISDIVLKHAKTNFQVYIKYCSNQIYQDRILKELKAENHRFTEVLSRLESSRVCQSLAMHSFLMLPMQRITRLPLLVDAIFHRLDYATPHWKETKEALATLTKIVAECNEGARNMERMEEMLLISRQLDFREVKAIPLISASRWLVKKGELTRLTWRETDGKLTFGRRIQKHTLYFFLFVDLLVVTKKKGDDQYMVLDYCQRSMVQVLELDTADKFPGRILDGHKNLLIMTMLQNHENKTVEMVLSCPLESDRTRWVEAVTPRQSENPDERIYEEWDCPQVQSIHQYEAKQPDELSLEVSDVVNVLKKMADGWYQGERIRDGERGWFPGSFTVEVGSAHVRARNLRQRYRLLAISGSFVEELKREKERYDKEEMKKNRRRTITMKEVISSAAIN</sequence>
<dbReference type="InterPro" id="IPR047270">
    <property type="entry name" value="PH_ephexin"/>
</dbReference>
<dbReference type="Pfam" id="PF00018">
    <property type="entry name" value="SH3_1"/>
    <property type="match status" value="1"/>
</dbReference>
<dbReference type="InterPro" id="IPR035899">
    <property type="entry name" value="DBL_dom_sf"/>
</dbReference>
<gene>
    <name evidence="6" type="ORF">MNOR_LOCUS12712</name>
</gene>
<dbReference type="PANTHER" id="PTHR12845:SF5">
    <property type="entry name" value="EPHEXIN, ISOFORM D"/>
    <property type="match status" value="1"/>
</dbReference>
<feature type="compositionally biased region" description="Basic and acidic residues" evidence="3">
    <location>
        <begin position="456"/>
        <end position="473"/>
    </location>
</feature>
<dbReference type="InterPro" id="IPR011993">
    <property type="entry name" value="PH-like_dom_sf"/>
</dbReference>
<feature type="compositionally biased region" description="Polar residues" evidence="3">
    <location>
        <begin position="779"/>
        <end position="790"/>
    </location>
</feature>
<dbReference type="Gene3D" id="2.30.29.30">
    <property type="entry name" value="Pleckstrin-homology domain (PH domain)/Phosphotyrosine-binding domain (PTB)"/>
    <property type="match status" value="1"/>
</dbReference>
<feature type="region of interest" description="Disordered" evidence="3">
    <location>
        <begin position="885"/>
        <end position="966"/>
    </location>
</feature>
<reference evidence="6 7" key="1">
    <citation type="submission" date="2024-05" db="EMBL/GenBank/DDBJ databases">
        <authorList>
            <person name="Wallberg A."/>
        </authorList>
    </citation>
    <scope>NUCLEOTIDE SEQUENCE [LARGE SCALE GENOMIC DNA]</scope>
</reference>
<dbReference type="SMART" id="SM00233">
    <property type="entry name" value="PH"/>
    <property type="match status" value="1"/>
</dbReference>
<feature type="compositionally biased region" description="Polar residues" evidence="3">
    <location>
        <begin position="801"/>
        <end position="820"/>
    </location>
</feature>
<feature type="domain" description="DH" evidence="5">
    <location>
        <begin position="2457"/>
        <end position="2647"/>
    </location>
</feature>
<feature type="region of interest" description="Disordered" evidence="3">
    <location>
        <begin position="1"/>
        <end position="20"/>
    </location>
</feature>
<feature type="region of interest" description="Disordered" evidence="3">
    <location>
        <begin position="515"/>
        <end position="563"/>
    </location>
</feature>
<evidence type="ECO:0000256" key="2">
    <source>
        <dbReference type="PROSITE-ProRule" id="PRU00192"/>
    </source>
</evidence>
<feature type="compositionally biased region" description="Low complexity" evidence="3">
    <location>
        <begin position="73"/>
        <end position="87"/>
    </location>
</feature>
<feature type="compositionally biased region" description="Basic and acidic residues" evidence="3">
    <location>
        <begin position="1263"/>
        <end position="1283"/>
    </location>
</feature>
<dbReference type="InterPro" id="IPR036028">
    <property type="entry name" value="SH3-like_dom_sf"/>
</dbReference>
<proteinExistence type="predicted"/>
<feature type="compositionally biased region" description="Basic and acidic residues" evidence="3">
    <location>
        <begin position="182"/>
        <end position="213"/>
    </location>
</feature>
<dbReference type="Gene3D" id="1.20.900.10">
    <property type="entry name" value="Dbl homology (DH) domain"/>
    <property type="match status" value="1"/>
</dbReference>
<dbReference type="Proteomes" id="UP001497623">
    <property type="component" value="Unassembled WGS sequence"/>
</dbReference>
<feature type="compositionally biased region" description="Basic and acidic residues" evidence="3">
    <location>
        <begin position="429"/>
        <end position="443"/>
    </location>
</feature>
<evidence type="ECO:0000259" key="5">
    <source>
        <dbReference type="PROSITE" id="PS50010"/>
    </source>
</evidence>
<evidence type="ECO:0000259" key="4">
    <source>
        <dbReference type="PROSITE" id="PS50002"/>
    </source>
</evidence>
<feature type="compositionally biased region" description="Polar residues" evidence="3">
    <location>
        <begin position="2094"/>
        <end position="2107"/>
    </location>
</feature>
<evidence type="ECO:0000313" key="7">
    <source>
        <dbReference type="Proteomes" id="UP001497623"/>
    </source>
</evidence>
<dbReference type="Pfam" id="PF00621">
    <property type="entry name" value="RhoGEF"/>
    <property type="match status" value="1"/>
</dbReference>
<dbReference type="CDD" id="cd00160">
    <property type="entry name" value="RhoGEF"/>
    <property type="match status" value="1"/>
</dbReference>
<dbReference type="CDD" id="cd11793">
    <property type="entry name" value="SH3_ephexin1_like"/>
    <property type="match status" value="1"/>
</dbReference>
<dbReference type="GO" id="GO:0005085">
    <property type="term" value="F:guanyl-nucleotide exchange factor activity"/>
    <property type="evidence" value="ECO:0007669"/>
    <property type="project" value="InterPro"/>
</dbReference>
<feature type="region of interest" description="Disordered" evidence="3">
    <location>
        <begin position="2094"/>
        <end position="2242"/>
    </location>
</feature>
<feature type="compositionally biased region" description="Basic and acidic residues" evidence="3">
    <location>
        <begin position="2180"/>
        <end position="2197"/>
    </location>
</feature>
<dbReference type="PROSITE" id="PS50010">
    <property type="entry name" value="DH_2"/>
    <property type="match status" value="1"/>
</dbReference>
<dbReference type="Gene3D" id="2.30.30.40">
    <property type="entry name" value="SH3 Domains"/>
    <property type="match status" value="1"/>
</dbReference>
<organism evidence="6 7">
    <name type="scientific">Meganyctiphanes norvegica</name>
    <name type="common">Northern krill</name>
    <name type="synonym">Thysanopoda norvegica</name>
    <dbReference type="NCBI Taxonomy" id="48144"/>
    <lineage>
        <taxon>Eukaryota</taxon>
        <taxon>Metazoa</taxon>
        <taxon>Ecdysozoa</taxon>
        <taxon>Arthropoda</taxon>
        <taxon>Crustacea</taxon>
        <taxon>Multicrustacea</taxon>
        <taxon>Malacostraca</taxon>
        <taxon>Eumalacostraca</taxon>
        <taxon>Eucarida</taxon>
        <taxon>Euphausiacea</taxon>
        <taxon>Euphausiidae</taxon>
        <taxon>Meganyctiphanes</taxon>
    </lineage>
</organism>
<dbReference type="SUPFAM" id="SSF50729">
    <property type="entry name" value="PH domain-like"/>
    <property type="match status" value="1"/>
</dbReference>
<feature type="compositionally biased region" description="Polar residues" evidence="3">
    <location>
        <begin position="1125"/>
        <end position="1142"/>
    </location>
</feature>
<dbReference type="SMART" id="SM00326">
    <property type="entry name" value="SH3"/>
    <property type="match status" value="1"/>
</dbReference>
<feature type="compositionally biased region" description="Pro residues" evidence="3">
    <location>
        <begin position="1404"/>
        <end position="1432"/>
    </location>
</feature>
<dbReference type="InterPro" id="IPR047271">
    <property type="entry name" value="Ephexin-like"/>
</dbReference>
<feature type="compositionally biased region" description="Basic and acidic residues" evidence="3">
    <location>
        <begin position="898"/>
        <end position="910"/>
    </location>
</feature>
<dbReference type="EMBL" id="CAXKWB010007051">
    <property type="protein sequence ID" value="CAL4085517.1"/>
    <property type="molecule type" value="Genomic_DNA"/>
</dbReference>
<evidence type="ECO:0000256" key="3">
    <source>
        <dbReference type="SAM" id="MobiDB-lite"/>
    </source>
</evidence>
<dbReference type="SUPFAM" id="SSF48065">
    <property type="entry name" value="DBL homology domain (DH-domain)"/>
    <property type="match status" value="1"/>
</dbReference>